<dbReference type="Gene3D" id="3.30.1520.10">
    <property type="entry name" value="Phox-like domain"/>
    <property type="match status" value="1"/>
</dbReference>
<dbReference type="InterPro" id="IPR036871">
    <property type="entry name" value="PX_dom_sf"/>
</dbReference>
<dbReference type="InterPro" id="IPR011990">
    <property type="entry name" value="TPR-like_helical_dom_sf"/>
</dbReference>
<dbReference type="SMART" id="SM00312">
    <property type="entry name" value="PX"/>
    <property type="match status" value="1"/>
</dbReference>
<keyword evidence="8" id="KW-1185">Reference proteome</keyword>
<sequence length="342" mass="38185">MNSLLNKIKAYSVSDNEKKSLETSRSGAANDFPQLHEENALTDDQDAVFGGIAGTLAIADDTLKSPTDGSKEFCYQVPCEGSYTSGSSVTFEVISAEVIREGRSGHVNYTILINPHRETTRSTQTVVIRRYSDFENLHQRLKKKFPPLMSNISFPRKILTGNFTSQTIAKRSTAFEQYLAHLFSHFEVRYSQEFMEFFLTDGYSNAVLCFLNKNFAAAIVAFEKTLPVLEKLYGDFHPYVCQCLCSLVSCYVSVDKPTMAHACVEVALKCCCSEGSAADEDLRVALMLTAIRLCWTLGKEKTELEKKVTALRQSGVDVNAMPDLRDILTATFRLQHNVGVDR</sequence>
<dbReference type="Gene3D" id="1.25.40.10">
    <property type="entry name" value="Tetratricopeptide repeat domain"/>
    <property type="match status" value="1"/>
</dbReference>
<dbReference type="PANTHER" id="PTHR20939:SF11">
    <property type="entry name" value="LD12265P"/>
    <property type="match status" value="1"/>
</dbReference>
<proteinExistence type="predicted"/>
<dbReference type="InterPro" id="IPR001683">
    <property type="entry name" value="PX_dom"/>
</dbReference>
<dbReference type="Pfam" id="PF00787">
    <property type="entry name" value="PX"/>
    <property type="match status" value="1"/>
</dbReference>
<keyword evidence="4" id="KW-0653">Protein transport</keyword>
<dbReference type="PROSITE" id="PS50195">
    <property type="entry name" value="PX"/>
    <property type="match status" value="1"/>
</dbReference>
<keyword evidence="6" id="KW-0472">Membrane</keyword>
<evidence type="ECO:0000313" key="10">
    <source>
        <dbReference type="RefSeq" id="XP_035825200.1"/>
    </source>
</evidence>
<evidence type="ECO:0000256" key="2">
    <source>
        <dbReference type="ARBA" id="ARBA00022448"/>
    </source>
</evidence>
<feature type="domain" description="PX" evidence="7">
    <location>
        <begin position="87"/>
        <end position="205"/>
    </location>
</feature>
<dbReference type="GeneID" id="101860323"/>
<reference evidence="9 10" key="1">
    <citation type="submission" date="2025-05" db="UniProtKB">
        <authorList>
            <consortium name="RefSeq"/>
        </authorList>
    </citation>
    <scope>IDENTIFICATION</scope>
</reference>
<evidence type="ECO:0000256" key="6">
    <source>
        <dbReference type="ARBA" id="ARBA00023136"/>
    </source>
</evidence>
<protein>
    <submittedName>
        <fullName evidence="9 10">Sorting nexin-21</fullName>
    </submittedName>
</protein>
<accession>A0ABM1VS08</accession>
<dbReference type="RefSeq" id="XP_005096793.1">
    <property type="nucleotide sequence ID" value="XM_005096736.3"/>
</dbReference>
<evidence type="ECO:0000256" key="5">
    <source>
        <dbReference type="ARBA" id="ARBA00023121"/>
    </source>
</evidence>
<gene>
    <name evidence="9 10" type="primary">LOC101860323</name>
</gene>
<comment type="subcellular location">
    <subcellularLocation>
        <location evidence="1">Early endosome membrane</location>
        <topology evidence="1">Peripheral membrane protein</topology>
        <orientation evidence="1">Cytoplasmic side</orientation>
    </subcellularLocation>
</comment>
<keyword evidence="5" id="KW-0446">Lipid-binding</keyword>
<evidence type="ECO:0000256" key="3">
    <source>
        <dbReference type="ARBA" id="ARBA00022753"/>
    </source>
</evidence>
<evidence type="ECO:0000259" key="7">
    <source>
        <dbReference type="PROSITE" id="PS50195"/>
    </source>
</evidence>
<evidence type="ECO:0000313" key="8">
    <source>
        <dbReference type="Proteomes" id="UP000694888"/>
    </source>
</evidence>
<evidence type="ECO:0000256" key="4">
    <source>
        <dbReference type="ARBA" id="ARBA00022927"/>
    </source>
</evidence>
<keyword evidence="3" id="KW-0967">Endosome</keyword>
<dbReference type="Proteomes" id="UP000694888">
    <property type="component" value="Unplaced"/>
</dbReference>
<dbReference type="PANTHER" id="PTHR20939">
    <property type="entry name" value="SORTING NEXIN 20, 21"/>
    <property type="match status" value="1"/>
</dbReference>
<keyword evidence="2" id="KW-0813">Transport</keyword>
<dbReference type="RefSeq" id="XP_035825200.1">
    <property type="nucleotide sequence ID" value="XM_035969307.1"/>
</dbReference>
<dbReference type="InterPro" id="IPR039937">
    <property type="entry name" value="SNX20/SNX21"/>
</dbReference>
<evidence type="ECO:0000256" key="1">
    <source>
        <dbReference type="ARBA" id="ARBA00004469"/>
    </source>
</evidence>
<organism evidence="8 10">
    <name type="scientific">Aplysia californica</name>
    <name type="common">California sea hare</name>
    <dbReference type="NCBI Taxonomy" id="6500"/>
    <lineage>
        <taxon>Eukaryota</taxon>
        <taxon>Metazoa</taxon>
        <taxon>Spiralia</taxon>
        <taxon>Lophotrochozoa</taxon>
        <taxon>Mollusca</taxon>
        <taxon>Gastropoda</taxon>
        <taxon>Heterobranchia</taxon>
        <taxon>Euthyneura</taxon>
        <taxon>Tectipleura</taxon>
        <taxon>Aplysiida</taxon>
        <taxon>Aplysioidea</taxon>
        <taxon>Aplysiidae</taxon>
        <taxon>Aplysia</taxon>
    </lineage>
</organism>
<dbReference type="SUPFAM" id="SSF64268">
    <property type="entry name" value="PX domain"/>
    <property type="match status" value="1"/>
</dbReference>
<name>A0ABM1VS08_APLCA</name>
<evidence type="ECO:0000313" key="9">
    <source>
        <dbReference type="RefSeq" id="XP_005096793.1"/>
    </source>
</evidence>